<dbReference type="EMBL" id="OU015566">
    <property type="protein sequence ID" value="CAG5102605.1"/>
    <property type="molecule type" value="Genomic_DNA"/>
</dbReference>
<protein>
    <submittedName>
        <fullName evidence="1">Oidioi.mRNA.OKI2018_I69.chr1.g380.t1.cds</fullName>
    </submittedName>
</protein>
<evidence type="ECO:0000313" key="1">
    <source>
        <dbReference type="EMBL" id="CAG5102605.1"/>
    </source>
</evidence>
<dbReference type="Proteomes" id="UP001158576">
    <property type="component" value="Chromosome 1"/>
</dbReference>
<dbReference type="InterPro" id="IPR009030">
    <property type="entry name" value="Growth_fac_rcpt_cys_sf"/>
</dbReference>
<sequence length="284" mass="32201">MTYDSSSNSCTCDSGFYMTVVGDCRPASENVLTWWDDSWGSCTGGWRHRKVNSCAREDKGSTSAPWWSRDCFRFKFSEKCNDASLTNADCTDWFAEYNSGSGLCECKSGYTMTEKGCTSWNNVKNDAGDRLMVEIQARLTHIHSTGTLSTINDKRLAAFERFFDNMEKKAINKAKSGCGKRGRSIHSDFIGAHESLYADFQTQSAEDIGDYDALRELVYLYNHWQQLLLWNCPSSGYGNDPLDATDATGETCTNANKKATFKCRIQFQFDILFDRVFKQNTLEW</sequence>
<evidence type="ECO:0000313" key="2">
    <source>
        <dbReference type="Proteomes" id="UP001158576"/>
    </source>
</evidence>
<dbReference type="SUPFAM" id="SSF57184">
    <property type="entry name" value="Growth factor receptor domain"/>
    <property type="match status" value="1"/>
</dbReference>
<gene>
    <name evidence="1" type="ORF">OKIOD_LOCUS9145</name>
</gene>
<accession>A0ABN7SNI1</accession>
<name>A0ABN7SNI1_OIKDI</name>
<organism evidence="1 2">
    <name type="scientific">Oikopleura dioica</name>
    <name type="common">Tunicate</name>
    <dbReference type="NCBI Taxonomy" id="34765"/>
    <lineage>
        <taxon>Eukaryota</taxon>
        <taxon>Metazoa</taxon>
        <taxon>Chordata</taxon>
        <taxon>Tunicata</taxon>
        <taxon>Appendicularia</taxon>
        <taxon>Copelata</taxon>
        <taxon>Oikopleuridae</taxon>
        <taxon>Oikopleura</taxon>
    </lineage>
</organism>
<proteinExistence type="predicted"/>
<reference evidence="1 2" key="1">
    <citation type="submission" date="2021-04" db="EMBL/GenBank/DDBJ databases">
        <authorList>
            <person name="Bliznina A."/>
        </authorList>
    </citation>
    <scope>NUCLEOTIDE SEQUENCE [LARGE SCALE GENOMIC DNA]</scope>
</reference>
<keyword evidence="2" id="KW-1185">Reference proteome</keyword>